<dbReference type="EMBL" id="CAMXCT030002223">
    <property type="protein sequence ID" value="CAL4783905.1"/>
    <property type="molecule type" value="Genomic_DNA"/>
</dbReference>
<evidence type="ECO:0000313" key="5">
    <source>
        <dbReference type="Proteomes" id="UP001152797"/>
    </source>
</evidence>
<feature type="region of interest" description="Disordered" evidence="1">
    <location>
        <begin position="277"/>
        <end position="298"/>
    </location>
</feature>
<reference evidence="2" key="1">
    <citation type="submission" date="2022-10" db="EMBL/GenBank/DDBJ databases">
        <authorList>
            <person name="Chen Y."/>
            <person name="Dougan E. K."/>
            <person name="Chan C."/>
            <person name="Rhodes N."/>
            <person name="Thang M."/>
        </authorList>
    </citation>
    <scope>NUCLEOTIDE SEQUENCE</scope>
</reference>
<evidence type="ECO:0000313" key="4">
    <source>
        <dbReference type="EMBL" id="CAL4783905.1"/>
    </source>
</evidence>
<keyword evidence="5" id="KW-1185">Reference proteome</keyword>
<feature type="region of interest" description="Disordered" evidence="1">
    <location>
        <begin position="325"/>
        <end position="406"/>
    </location>
</feature>
<organism evidence="2">
    <name type="scientific">Cladocopium goreaui</name>
    <dbReference type="NCBI Taxonomy" id="2562237"/>
    <lineage>
        <taxon>Eukaryota</taxon>
        <taxon>Sar</taxon>
        <taxon>Alveolata</taxon>
        <taxon>Dinophyceae</taxon>
        <taxon>Suessiales</taxon>
        <taxon>Symbiodiniaceae</taxon>
        <taxon>Cladocopium</taxon>
    </lineage>
</organism>
<reference evidence="3" key="2">
    <citation type="submission" date="2024-04" db="EMBL/GenBank/DDBJ databases">
        <authorList>
            <person name="Chen Y."/>
            <person name="Shah S."/>
            <person name="Dougan E. K."/>
            <person name="Thang M."/>
            <person name="Chan C."/>
        </authorList>
    </citation>
    <scope>NUCLEOTIDE SEQUENCE [LARGE SCALE GENOMIC DNA]</scope>
</reference>
<name>A0A9P1CTC7_9DINO</name>
<dbReference type="EMBL" id="CAMXCT010002223">
    <property type="protein sequence ID" value="CAI3996593.1"/>
    <property type="molecule type" value="Genomic_DNA"/>
</dbReference>
<evidence type="ECO:0000256" key="1">
    <source>
        <dbReference type="SAM" id="MobiDB-lite"/>
    </source>
</evidence>
<comment type="caution">
    <text evidence="2">The sequence shown here is derived from an EMBL/GenBank/DDBJ whole genome shotgun (WGS) entry which is preliminary data.</text>
</comment>
<evidence type="ECO:0000313" key="2">
    <source>
        <dbReference type="EMBL" id="CAI3996593.1"/>
    </source>
</evidence>
<gene>
    <name evidence="2" type="ORF">C1SCF055_LOCUS23057</name>
</gene>
<accession>A0A9P1CTC7</accession>
<sequence length="539" mass="59041">MTQPQMQAVWHLGIHGNLFPSWATEKKVKMTEPDHCLLVCIGLYAAFLLQLELIVTECVPEASTSPFVLRCLQQYMQMTGSERSEVLLELGDIWPSKRRRWWTVLLKAFMGKVFIPPFPKPDMVPTVACLFPGMMPMTDQELQELILSSQERLMFKKFGKGLGAYTTGVAQNVRHLSGREMAVLTGFAKSDGWRTMDGPPMVSHCRCWSSSVTIQAAWIFTAVFNHLIDNGFCAGDKIPPKQILGCVAMYLFKLRDEWFGPERTLAMEMFQEALEKFLDPGPPPSLPAQADSTFQDTTASQGEAIANNIADIEKKVSQHPKCEEAWIAGPVDSKEENSQRTGRKDPEEKKSGVTNNQPASRAREPDKQPAKGPQEPLPESSLASLPSPAQVPVGGSPDAAEPSSAKVYPKEETHNAQMWDTATSAVQAFATVLASPVKQSTSCKQVEAKLLCPPEVCFPLSDLLGPGLLVYDVDNHFGGQSELETAIQAILREHGAFADPLQNSFGLTITVSKCPGRCIQGCASLAAAQANGRQPLTTH</sequence>
<dbReference type="EMBL" id="CAMXCT020002223">
    <property type="protein sequence ID" value="CAL1149968.1"/>
    <property type="molecule type" value="Genomic_DNA"/>
</dbReference>
<feature type="compositionally biased region" description="Low complexity" evidence="1">
    <location>
        <begin position="373"/>
        <end position="390"/>
    </location>
</feature>
<dbReference type="Proteomes" id="UP001152797">
    <property type="component" value="Unassembled WGS sequence"/>
</dbReference>
<feature type="compositionally biased region" description="Basic and acidic residues" evidence="1">
    <location>
        <begin position="332"/>
        <end position="351"/>
    </location>
</feature>
<dbReference type="AlphaFoldDB" id="A0A9P1CTC7"/>
<protein>
    <submittedName>
        <fullName evidence="4">LINE-1 retrotransposable element ORF2 protein</fullName>
    </submittedName>
</protein>
<evidence type="ECO:0000313" key="3">
    <source>
        <dbReference type="EMBL" id="CAL1149968.1"/>
    </source>
</evidence>
<proteinExistence type="predicted"/>